<proteinExistence type="predicted"/>
<name>A0A8S5RBK3_9VIRU</name>
<accession>A0A8S5RBK3</accession>
<organism evidence="1">
    <name type="scientific">virus sp. ct9pU4</name>
    <dbReference type="NCBI Taxonomy" id="2828248"/>
    <lineage>
        <taxon>Viruses</taxon>
    </lineage>
</organism>
<reference evidence="1" key="1">
    <citation type="journal article" date="2021" name="Proc. Natl. Acad. Sci. U.S.A.">
        <title>A Catalog of Tens of Thousands of Viruses from Human Metagenomes Reveals Hidden Associations with Chronic Diseases.</title>
        <authorList>
            <person name="Tisza M.J."/>
            <person name="Buck C.B."/>
        </authorList>
    </citation>
    <scope>NUCLEOTIDE SEQUENCE</scope>
    <source>
        <strain evidence="1">Ct9pU4</strain>
    </source>
</reference>
<evidence type="ECO:0000313" key="1">
    <source>
        <dbReference type="EMBL" id="DAE28449.1"/>
    </source>
</evidence>
<dbReference type="EMBL" id="BK059087">
    <property type="protein sequence ID" value="DAE28449.1"/>
    <property type="molecule type" value="Genomic_DNA"/>
</dbReference>
<protein>
    <submittedName>
        <fullName evidence="1">Uncharacterized protein</fullName>
    </submittedName>
</protein>
<sequence>MDTTLLFFIVLDGYYYNRGCWMGSFYIRYVSLVIELPLRRQRFDSATYHNW</sequence>